<proteinExistence type="predicted"/>
<name>A0ACA9NP20_9GLOM</name>
<sequence>MSSNSQTHKTLSKLLENLSLEENDDKFYEYFDKLGSLPHAEKEARFKEFLDKNEQIYKETSNISSVHVDENYTQYQINEYRKKAIADHTFSFAMQHNLGHVISERLTNFFYVNSNLLGSGVDGKPLKQITCANINVAKNFFCKKIADKLCSSCHVISYCSKECQKMHWKLHKITCKSDIASKDWKPDYINEMRTPAFYAQPQPFTSFSPLIKEYLWGNMPAIDIVNLASNELADGKSCSNYKGPFNLLFAASGKSDSRMNKNEVFEFGKLKIRTHFSPETWMCLVGMLGNDIDLQTAVDTRNNIMLNPARRDYRHRYMQRLTPGERICFDNFRHHGILLPFGALDAHHNVPNRFIIDRMFGWTMADSSDPLSGWNMFDVTKIKQGTANEDLYGKLFFYLREQLEKFIDRLQKLSINFDLYDGDALELGEKLKGKLFDRIHVTNLSDELYVGVKPTLTKFRPLLNDNNPHATLITLFMNWLPSIPESDKIRIMEEIFMKRANEYKMNRTPSLSEASNLASMITTQTATEATALYDHTQAFNVYMKKMGANKTAEKVGLRRREVHKVVPKRIGASMKQDEQNNVISPENERDRHLLFDLGSHTFLERYAEWGIAT</sequence>
<protein>
    <submittedName>
        <fullName evidence="1">35942_t:CDS:1</fullName>
    </submittedName>
</protein>
<dbReference type="Proteomes" id="UP000789920">
    <property type="component" value="Unassembled WGS sequence"/>
</dbReference>
<keyword evidence="2" id="KW-1185">Reference proteome</keyword>
<evidence type="ECO:0000313" key="1">
    <source>
        <dbReference type="EMBL" id="CAG8658649.1"/>
    </source>
</evidence>
<gene>
    <name evidence="1" type="ORF">RPERSI_LOCUS8178</name>
</gene>
<organism evidence="1 2">
    <name type="scientific">Racocetra persica</name>
    <dbReference type="NCBI Taxonomy" id="160502"/>
    <lineage>
        <taxon>Eukaryota</taxon>
        <taxon>Fungi</taxon>
        <taxon>Fungi incertae sedis</taxon>
        <taxon>Mucoromycota</taxon>
        <taxon>Glomeromycotina</taxon>
        <taxon>Glomeromycetes</taxon>
        <taxon>Diversisporales</taxon>
        <taxon>Gigasporaceae</taxon>
        <taxon>Racocetra</taxon>
    </lineage>
</organism>
<comment type="caution">
    <text evidence="1">The sequence shown here is derived from an EMBL/GenBank/DDBJ whole genome shotgun (WGS) entry which is preliminary data.</text>
</comment>
<accession>A0ACA9NP20</accession>
<evidence type="ECO:0000313" key="2">
    <source>
        <dbReference type="Proteomes" id="UP000789920"/>
    </source>
</evidence>
<dbReference type="EMBL" id="CAJVQC010014590">
    <property type="protein sequence ID" value="CAG8658649.1"/>
    <property type="molecule type" value="Genomic_DNA"/>
</dbReference>
<reference evidence="1" key="1">
    <citation type="submission" date="2021-06" db="EMBL/GenBank/DDBJ databases">
        <authorList>
            <person name="Kallberg Y."/>
            <person name="Tangrot J."/>
            <person name="Rosling A."/>
        </authorList>
    </citation>
    <scope>NUCLEOTIDE SEQUENCE</scope>
    <source>
        <strain evidence="1">MA461A</strain>
    </source>
</reference>